<evidence type="ECO:0000313" key="1">
    <source>
        <dbReference type="EMBL" id="GAA4499221.1"/>
    </source>
</evidence>
<evidence type="ECO:0000313" key="2">
    <source>
        <dbReference type="Proteomes" id="UP001500503"/>
    </source>
</evidence>
<keyword evidence="2" id="KW-1185">Reference proteome</keyword>
<gene>
    <name evidence="1" type="ORF">GCM10023191_045700</name>
</gene>
<sequence>MADHTDCGHLRPCRDQTLRGNIRFHAENLAPWWRFRIFGVRGIWDGHRRLTAQSLWAVPARLSPRPEPRLPERRTCGHRADDGIDAGACGVASAAGLSVRPPMDTRQRVGEPGAGEALSAAMEPSGMCSHDGRFRASYMTS</sequence>
<proteinExistence type="predicted"/>
<comment type="caution">
    <text evidence="1">The sequence shown here is derived from an EMBL/GenBank/DDBJ whole genome shotgun (WGS) entry which is preliminary data.</text>
</comment>
<name>A0ABP8QA64_9ACTN</name>
<dbReference type="EMBL" id="BAABHF010000024">
    <property type="protein sequence ID" value="GAA4499221.1"/>
    <property type="molecule type" value="Genomic_DNA"/>
</dbReference>
<protein>
    <submittedName>
        <fullName evidence="1">Uncharacterized protein</fullName>
    </submittedName>
</protein>
<dbReference type="Proteomes" id="UP001500503">
    <property type="component" value="Unassembled WGS sequence"/>
</dbReference>
<organism evidence="1 2">
    <name type="scientific">Actinoallomurus oryzae</name>
    <dbReference type="NCBI Taxonomy" id="502180"/>
    <lineage>
        <taxon>Bacteria</taxon>
        <taxon>Bacillati</taxon>
        <taxon>Actinomycetota</taxon>
        <taxon>Actinomycetes</taxon>
        <taxon>Streptosporangiales</taxon>
        <taxon>Thermomonosporaceae</taxon>
        <taxon>Actinoallomurus</taxon>
    </lineage>
</organism>
<accession>A0ABP8QA64</accession>
<reference evidence="2" key="1">
    <citation type="journal article" date="2019" name="Int. J. Syst. Evol. Microbiol.">
        <title>The Global Catalogue of Microorganisms (GCM) 10K type strain sequencing project: providing services to taxonomists for standard genome sequencing and annotation.</title>
        <authorList>
            <consortium name="The Broad Institute Genomics Platform"/>
            <consortium name="The Broad Institute Genome Sequencing Center for Infectious Disease"/>
            <person name="Wu L."/>
            <person name="Ma J."/>
        </authorList>
    </citation>
    <scope>NUCLEOTIDE SEQUENCE [LARGE SCALE GENOMIC DNA]</scope>
    <source>
        <strain evidence="2">JCM 17933</strain>
    </source>
</reference>